<feature type="region of interest" description="Disordered" evidence="2">
    <location>
        <begin position="1099"/>
        <end position="1149"/>
    </location>
</feature>
<feature type="compositionally biased region" description="Polar residues" evidence="2">
    <location>
        <begin position="982"/>
        <end position="994"/>
    </location>
</feature>
<feature type="compositionally biased region" description="Polar residues" evidence="2">
    <location>
        <begin position="945"/>
        <end position="958"/>
    </location>
</feature>
<feature type="domain" description="CAAX prenyl protease 2/Lysostaphin resistance protein A-like" evidence="4">
    <location>
        <begin position="1772"/>
        <end position="1853"/>
    </location>
</feature>
<feature type="compositionally biased region" description="Basic and acidic residues" evidence="2">
    <location>
        <begin position="931"/>
        <end position="944"/>
    </location>
</feature>
<feature type="domain" description="DUF7750" evidence="5">
    <location>
        <begin position="648"/>
        <end position="677"/>
    </location>
</feature>
<dbReference type="GO" id="GO:0047372">
    <property type="term" value="F:monoacylglycerol lipase activity"/>
    <property type="evidence" value="ECO:0007669"/>
    <property type="project" value="TreeGrafter"/>
</dbReference>
<evidence type="ECO:0000259" key="4">
    <source>
        <dbReference type="Pfam" id="PF02517"/>
    </source>
</evidence>
<dbReference type="GO" id="GO:0004175">
    <property type="term" value="F:endopeptidase activity"/>
    <property type="evidence" value="ECO:0007669"/>
    <property type="project" value="UniProtKB-ARBA"/>
</dbReference>
<dbReference type="PANTHER" id="PTHR10794:SF92">
    <property type="entry name" value="EMBRYOGENESIS-ASSOCIATED PROTEIN EMB8"/>
    <property type="match status" value="1"/>
</dbReference>
<evidence type="ECO:0000259" key="5">
    <source>
        <dbReference type="Pfam" id="PF24930"/>
    </source>
</evidence>
<keyword evidence="3" id="KW-1133">Transmembrane helix</keyword>
<keyword evidence="7" id="KW-1185">Reference proteome</keyword>
<evidence type="ECO:0000313" key="7">
    <source>
        <dbReference type="Proteomes" id="UP001374535"/>
    </source>
</evidence>
<dbReference type="Pfam" id="PF02517">
    <property type="entry name" value="Rce1-like"/>
    <property type="match status" value="1"/>
</dbReference>
<dbReference type="InterPro" id="IPR029058">
    <property type="entry name" value="AB_hydrolase_fold"/>
</dbReference>
<reference evidence="6 7" key="1">
    <citation type="journal article" date="2023" name="Life. Sci Alliance">
        <title>Evolutionary insights into 3D genome organization and epigenetic landscape of Vigna mungo.</title>
        <authorList>
            <person name="Junaid A."/>
            <person name="Singh B."/>
            <person name="Bhatia S."/>
        </authorList>
    </citation>
    <scope>NUCLEOTIDE SEQUENCE [LARGE SCALE GENOMIC DNA]</scope>
    <source>
        <strain evidence="6">Urdbean</strain>
    </source>
</reference>
<feature type="compositionally biased region" description="Polar residues" evidence="2">
    <location>
        <begin position="1031"/>
        <end position="1040"/>
    </location>
</feature>
<gene>
    <name evidence="6" type="ORF">V8G54_017234</name>
</gene>
<feature type="compositionally biased region" description="Low complexity" evidence="2">
    <location>
        <begin position="963"/>
        <end position="976"/>
    </location>
</feature>
<evidence type="ECO:0000313" key="6">
    <source>
        <dbReference type="EMBL" id="WVZ12704.1"/>
    </source>
</evidence>
<evidence type="ECO:0000256" key="2">
    <source>
        <dbReference type="SAM" id="MobiDB-lite"/>
    </source>
</evidence>
<dbReference type="Pfam" id="PF24930">
    <property type="entry name" value="DUF7750"/>
    <property type="match status" value="2"/>
</dbReference>
<feature type="compositionally biased region" description="Polar residues" evidence="2">
    <location>
        <begin position="847"/>
        <end position="868"/>
    </location>
</feature>
<feature type="region of interest" description="Disordered" evidence="2">
    <location>
        <begin position="784"/>
        <end position="803"/>
    </location>
</feature>
<evidence type="ECO:0008006" key="8">
    <source>
        <dbReference type="Google" id="ProtNLM"/>
    </source>
</evidence>
<feature type="compositionally biased region" description="Basic and acidic residues" evidence="2">
    <location>
        <begin position="869"/>
        <end position="884"/>
    </location>
</feature>
<feature type="transmembrane region" description="Helical" evidence="3">
    <location>
        <begin position="1764"/>
        <end position="1786"/>
    </location>
</feature>
<feature type="transmembrane region" description="Helical" evidence="3">
    <location>
        <begin position="1674"/>
        <end position="1694"/>
    </location>
</feature>
<protein>
    <recommendedName>
        <fullName evidence="8">Embryogenesis-associated protein EMB8</fullName>
    </recommendedName>
</protein>
<feature type="transmembrane region" description="Helical" evidence="3">
    <location>
        <begin position="1640"/>
        <end position="1662"/>
    </location>
</feature>
<evidence type="ECO:0000256" key="3">
    <source>
        <dbReference type="SAM" id="Phobius"/>
    </source>
</evidence>
<feature type="region of interest" description="Disordered" evidence="2">
    <location>
        <begin position="811"/>
        <end position="831"/>
    </location>
</feature>
<accession>A0AAQ3NLR8</accession>
<dbReference type="EMBL" id="CP144696">
    <property type="protein sequence ID" value="WVZ12704.1"/>
    <property type="molecule type" value="Genomic_DNA"/>
</dbReference>
<feature type="domain" description="DUF7750" evidence="5">
    <location>
        <begin position="732"/>
        <end position="766"/>
    </location>
</feature>
<dbReference type="GO" id="GO:0034338">
    <property type="term" value="F:short-chain carboxylesterase activity"/>
    <property type="evidence" value="ECO:0007669"/>
    <property type="project" value="TreeGrafter"/>
</dbReference>
<sequence>MMVVLAVTSLVPGKPFPPRTFRVYRRRRLKINSSLPPSPAPFENLFRSLIAHYPSVNSLDLITPALGFASGAALFFSSRAKSIVGDGHRSSLSDIGEWILFAAPTPFNRFVLLRCPSLVFEGSDASERHYASGRIEVRRGREREGLVEELRYQRVCVSGADGGVVSLDWPDNLDLEEERGLDSTLLLVPGTPQGSMDADVRLFVVEALKRGYFPVVMNPRGCAASPLTTPRLVVLGISVVENNSSDSNTLSTLALSCLNSFRYACVSTKGLYTSPSFSSFTNPWYSEFVCDLNASRLPFSLYRFVAKIRQCDDICTSLTYISNARPWTTLMGVGWGYGANMLTKYLAEVGESTLLTAATCIDNPFDLDEATRSSPYHIVTDQKLTNGLIDILQANKALFQGKTKGFDVEKALLSKSVRDFEEAISMVSFGFEAIEDFYSKSSTRNMIRDVKIPVLFIQSDNGMVPVFSVPRNLIAENPFTSLLLCSCLAPSVTDTDMSALSWCQLLTIEVTISLSKDVAVQWLTAVELGLLKGRHPLLTDIDVSINPSKGLVAVEEIRSNKDAKVGKLLNLTRSDAFNGYSMVDPSNDLLEENKNNIGLQFRSQQRVQRNFEQDDMSLQVKDGPSQQTSSSEADLIEEQNVVSVDNVQVLQTAQVVINMLDVTMPGTLTEERKKKCLINFSVKRTGQRDNLQVCPQQHVSDRTGGNMFFPYTPGEYLPEGIFQESCLFSQFVLTAVGQGQTLMKALHDAVPEDVRGKLTDAVSGILRAKGSNLEVDRIVNVSQSPEPLKGQKNQEKSGVLDSEVMVEDQPSVNQMKKASPMDGSDNAPRSIGELAEGTETEVIPIETPNSTNLAQSQALNDEVGSSSPTRKENESNDTNEELKGKAVPNVDCSNNGFETGSTLYNPDGAGGFESASVGEQKSQDSGITQIDLKEENNTLKDEQKNQGFSINHNKNASTDTKEPSSPSMSEENNSQEGEQKNQDFSINHSKSTSTEAKEEPLSPTMSSEPPATERKGNVNEKKDNKNAHVAPQTNSNNLDSSAPAFSVSQALDALAGIDDSTQVAVNSVFGVIENMISHLEQSSENEEVKDGKDVEHKIEEKQKSNSQRKDSNTSTDPSVDDHYNDLNNGSCHTEELPPQNVSEISGNGVFDSHSCKSNHHLDQKESNRNTQLIDKRFLIDKWDGPRQVDRVPEFLAAGSYGGSPYNENLCKYLVSKIPIKPLDLNTTTALLLDYFPEEGQWKLLEQPQNVDIASSNTETGEAGPKLNALSSSKSSNAERYIEPPYVILDSGKQQEPVKEFITTDTENGMTDTSVDRSDDLIQFVKKNVLHSLKREVGRKLNAAEMIEMKSDLAEDLEHVANAISKAALHCKVQQLDTESQGLTVEGAIEKVGTLEGEHIVSVISSSVQQTNCLRKVVPLGVIVGSILASLRKYFDVTTLHDDQSRSLIHNDEGKPHKKSHGIGGVRETDGELEEKTSLDHPIQTETVDVGSASEDTSKNTVMVGAVTAALGASALLMQQKDFQQESVTAESSALKMENPHQKEPDQLQQEAFDKNQNNIVTSLAEKAMSVAGPVVPTKEDGEVDQERLVAMLADLGQRGGFLRLVGKIALLWGGIRGAMSLTDRLISFLRIAERPLFQRIFWFVGMILVLWSPVAIPLLPTIVQSWTTKTSSKIAEFACIVGLYTAIVILVMLWGKRIRGYENAFEQYGLNLASRQTLFEFLKGLVGGAIFMFSIHAVNASLGFASFSWPHIPTSLDAITWLKVYGHMSLVVVQGTVMATAIALVEELLFRSWLPQEIAVDLGYHQGIIISGIAFSFLQRSLQSIPGLWLLALSLSGARQRNGGSLFIPIGLRTGMMASTHWPFLIVLYLYINWGVKNEKTAIDGQQRKIELRNLKSFNSEYLVKFSCGT</sequence>
<feature type="compositionally biased region" description="Polar residues" evidence="2">
    <location>
        <begin position="917"/>
        <end position="928"/>
    </location>
</feature>
<evidence type="ECO:0000256" key="1">
    <source>
        <dbReference type="ARBA" id="ARBA00010884"/>
    </source>
</evidence>
<feature type="transmembrane region" description="Helical" evidence="3">
    <location>
        <begin position="1850"/>
        <end position="1872"/>
    </location>
</feature>
<dbReference type="Proteomes" id="UP001374535">
    <property type="component" value="Chromosome 5"/>
</dbReference>
<feature type="compositionally biased region" description="Basic and acidic residues" evidence="2">
    <location>
        <begin position="1466"/>
        <end position="1475"/>
    </location>
</feature>
<dbReference type="InterPro" id="IPR003675">
    <property type="entry name" value="Rce1/LyrA-like_dom"/>
</dbReference>
<feature type="region of interest" description="Disordered" evidence="2">
    <location>
        <begin position="847"/>
        <end position="1041"/>
    </location>
</feature>
<dbReference type="PANTHER" id="PTHR10794">
    <property type="entry name" value="ABHYDROLASE DOMAIN-CONTAINING PROTEIN"/>
    <property type="match status" value="1"/>
</dbReference>
<organism evidence="6 7">
    <name type="scientific">Vigna mungo</name>
    <name type="common">Black gram</name>
    <name type="synonym">Phaseolus mungo</name>
    <dbReference type="NCBI Taxonomy" id="3915"/>
    <lineage>
        <taxon>Eukaryota</taxon>
        <taxon>Viridiplantae</taxon>
        <taxon>Streptophyta</taxon>
        <taxon>Embryophyta</taxon>
        <taxon>Tracheophyta</taxon>
        <taxon>Spermatophyta</taxon>
        <taxon>Magnoliopsida</taxon>
        <taxon>eudicotyledons</taxon>
        <taxon>Gunneridae</taxon>
        <taxon>Pentapetalae</taxon>
        <taxon>rosids</taxon>
        <taxon>fabids</taxon>
        <taxon>Fabales</taxon>
        <taxon>Fabaceae</taxon>
        <taxon>Papilionoideae</taxon>
        <taxon>50 kb inversion clade</taxon>
        <taxon>NPAAA clade</taxon>
        <taxon>indigoferoid/millettioid clade</taxon>
        <taxon>Phaseoleae</taxon>
        <taxon>Vigna</taxon>
    </lineage>
</organism>
<keyword evidence="3" id="KW-0472">Membrane</keyword>
<dbReference type="SUPFAM" id="SSF53474">
    <property type="entry name" value="alpha/beta-Hydrolases"/>
    <property type="match status" value="1"/>
</dbReference>
<name>A0AAQ3NLR8_VIGMU</name>
<feature type="compositionally biased region" description="Basic and acidic residues" evidence="2">
    <location>
        <begin position="1099"/>
        <end position="1111"/>
    </location>
</feature>
<feature type="transmembrane region" description="Helical" evidence="3">
    <location>
        <begin position="1798"/>
        <end position="1815"/>
    </location>
</feature>
<feature type="compositionally biased region" description="Basic and acidic residues" evidence="2">
    <location>
        <begin position="1011"/>
        <end position="1026"/>
    </location>
</feature>
<dbReference type="GO" id="GO:0080120">
    <property type="term" value="P:CAAX-box protein maturation"/>
    <property type="evidence" value="ECO:0007669"/>
    <property type="project" value="UniProtKB-ARBA"/>
</dbReference>
<proteinExistence type="inferred from homology"/>
<feature type="transmembrane region" description="Helical" evidence="3">
    <location>
        <begin position="1600"/>
        <end position="1619"/>
    </location>
</feature>
<feature type="compositionally biased region" description="Polar residues" evidence="2">
    <location>
        <begin position="891"/>
        <end position="904"/>
    </location>
</feature>
<dbReference type="InterPro" id="IPR056652">
    <property type="entry name" value="DUF7750"/>
</dbReference>
<feature type="region of interest" description="Disordered" evidence="2">
    <location>
        <begin position="1446"/>
        <end position="1475"/>
    </location>
</feature>
<feature type="transmembrane region" description="Helical" evidence="3">
    <location>
        <begin position="1724"/>
        <end position="1744"/>
    </location>
</feature>
<keyword evidence="3" id="KW-0812">Transmembrane</keyword>
<comment type="similarity">
    <text evidence="1">Belongs to the AB hydrolase superfamily. AB hydrolase 4 family.</text>
</comment>
<feature type="region of interest" description="Disordered" evidence="2">
    <location>
        <begin position="1527"/>
        <end position="1546"/>
    </location>
</feature>
<dbReference type="InterPro" id="IPR050960">
    <property type="entry name" value="AB_hydrolase_4_sf"/>
</dbReference>